<dbReference type="SMART" id="SM00421">
    <property type="entry name" value="HTH_LUXR"/>
    <property type="match status" value="1"/>
</dbReference>
<comment type="caution">
    <text evidence="5">The sequence shown here is derived from an EMBL/GenBank/DDBJ whole genome shotgun (WGS) entry which is preliminary data.</text>
</comment>
<dbReference type="Proteomes" id="UP000570517">
    <property type="component" value="Unassembled WGS sequence"/>
</dbReference>
<dbReference type="PROSITE" id="PS50043">
    <property type="entry name" value="HTH_LUXR_2"/>
    <property type="match status" value="1"/>
</dbReference>
<protein>
    <recommendedName>
        <fullName evidence="4">HTH luxR-type domain-containing protein</fullName>
    </recommendedName>
</protein>
<name>A0A850PGB5_9MYCO</name>
<dbReference type="CDD" id="cd06170">
    <property type="entry name" value="LuxR_C_like"/>
    <property type="match status" value="1"/>
</dbReference>
<sequence length="276" mass="30702">MTALNQRETGHMSSPLNTHEYDRMLEVLNDCASARSVDSFHEAVMTSLSRHFGYRTATVFSGPNFSALFADPKPLHIGHAVRMFPEYHAYWFRDDFFAMPQSLRCLQSTRVSSLSELQPSAPPKTQRFLADFFIRGGLTSAVGLYLQVSENQNSFVGLFGNDDPAKEQRDAYILRRMAEPLNAISRSMSPAPADCRPDAVGKLTPRQREVAMLIAEGLTNAAIAELLALREDTVKKYVSGILATLKCHSRTQVALLISESRSTPLDLRLETLCLSS</sequence>
<dbReference type="Pfam" id="PF00196">
    <property type="entry name" value="GerE"/>
    <property type="match status" value="1"/>
</dbReference>
<gene>
    <name evidence="5" type="ORF">HLY00_433</name>
</gene>
<dbReference type="RefSeq" id="WP_178357712.1">
    <property type="nucleotide sequence ID" value="NZ_JABFYL010000014.1"/>
</dbReference>
<keyword evidence="1" id="KW-0805">Transcription regulation</keyword>
<dbReference type="InterPro" id="IPR000792">
    <property type="entry name" value="Tscrpt_reg_LuxR_C"/>
</dbReference>
<keyword evidence="3" id="KW-0804">Transcription</keyword>
<feature type="domain" description="HTH luxR-type" evidence="4">
    <location>
        <begin position="196"/>
        <end position="261"/>
    </location>
</feature>
<dbReference type="InterPro" id="IPR039420">
    <property type="entry name" value="WalR-like"/>
</dbReference>
<evidence type="ECO:0000313" key="5">
    <source>
        <dbReference type="EMBL" id="NVN49328.1"/>
    </source>
</evidence>
<evidence type="ECO:0000256" key="3">
    <source>
        <dbReference type="ARBA" id="ARBA00023163"/>
    </source>
</evidence>
<dbReference type="PANTHER" id="PTHR43214">
    <property type="entry name" value="TWO-COMPONENT RESPONSE REGULATOR"/>
    <property type="match status" value="1"/>
</dbReference>
<dbReference type="SUPFAM" id="SSF46894">
    <property type="entry name" value="C-terminal effector domain of the bipartite response regulators"/>
    <property type="match status" value="1"/>
</dbReference>
<dbReference type="PANTHER" id="PTHR43214:SF24">
    <property type="entry name" value="TRANSCRIPTIONAL REGULATORY PROTEIN NARL-RELATED"/>
    <property type="match status" value="1"/>
</dbReference>
<dbReference type="EMBL" id="JABFYL010000014">
    <property type="protein sequence ID" value="NVN49328.1"/>
    <property type="molecule type" value="Genomic_DNA"/>
</dbReference>
<keyword evidence="6" id="KW-1185">Reference proteome</keyword>
<dbReference type="PRINTS" id="PR00038">
    <property type="entry name" value="HTHLUXR"/>
</dbReference>
<dbReference type="Gene3D" id="1.10.10.10">
    <property type="entry name" value="Winged helix-like DNA-binding domain superfamily/Winged helix DNA-binding domain"/>
    <property type="match status" value="1"/>
</dbReference>
<dbReference type="InterPro" id="IPR036388">
    <property type="entry name" value="WH-like_DNA-bd_sf"/>
</dbReference>
<dbReference type="GO" id="GO:0003677">
    <property type="term" value="F:DNA binding"/>
    <property type="evidence" value="ECO:0007669"/>
    <property type="project" value="UniProtKB-KW"/>
</dbReference>
<evidence type="ECO:0000256" key="1">
    <source>
        <dbReference type="ARBA" id="ARBA00023015"/>
    </source>
</evidence>
<evidence type="ECO:0000259" key="4">
    <source>
        <dbReference type="PROSITE" id="PS50043"/>
    </source>
</evidence>
<organism evidence="5 6">
    <name type="scientific">Mycolicibacterium hippocampi</name>
    <dbReference type="NCBI Taxonomy" id="659824"/>
    <lineage>
        <taxon>Bacteria</taxon>
        <taxon>Bacillati</taxon>
        <taxon>Actinomycetota</taxon>
        <taxon>Actinomycetes</taxon>
        <taxon>Mycobacteriales</taxon>
        <taxon>Mycobacteriaceae</taxon>
        <taxon>Mycolicibacterium</taxon>
    </lineage>
</organism>
<dbReference type="InterPro" id="IPR016032">
    <property type="entry name" value="Sig_transdc_resp-reg_C-effctor"/>
</dbReference>
<reference evidence="5 6" key="1">
    <citation type="submission" date="2020-05" db="EMBL/GenBank/DDBJ databases">
        <title>Draft genome sequence of Mycobacterium hippocampi DL, isolated from European seabass, Dicentrarchus labrax, reared in fish farms.</title>
        <authorList>
            <person name="Stathopoulou P."/>
            <person name="Asimakis E."/>
            <person name="Tzokas K."/>
            <person name="Batargias C."/>
            <person name="Tsiamis G."/>
        </authorList>
    </citation>
    <scope>NUCLEOTIDE SEQUENCE [LARGE SCALE GENOMIC DNA]</scope>
    <source>
        <strain evidence="5 6">DL</strain>
    </source>
</reference>
<dbReference type="GO" id="GO:0006355">
    <property type="term" value="P:regulation of DNA-templated transcription"/>
    <property type="evidence" value="ECO:0007669"/>
    <property type="project" value="InterPro"/>
</dbReference>
<accession>A0A850PGB5</accession>
<dbReference type="AlphaFoldDB" id="A0A850PGB5"/>
<keyword evidence="2" id="KW-0238">DNA-binding</keyword>
<evidence type="ECO:0000313" key="6">
    <source>
        <dbReference type="Proteomes" id="UP000570517"/>
    </source>
</evidence>
<evidence type="ECO:0000256" key="2">
    <source>
        <dbReference type="ARBA" id="ARBA00023125"/>
    </source>
</evidence>
<proteinExistence type="predicted"/>